<dbReference type="EMBL" id="JBHSMX010000059">
    <property type="protein sequence ID" value="MFC5522852.1"/>
    <property type="molecule type" value="Genomic_DNA"/>
</dbReference>
<name>A0ABW0QG24_9BURK</name>
<protein>
    <submittedName>
        <fullName evidence="1">Uncharacterized protein</fullName>
    </submittedName>
</protein>
<sequence length="67" mass="7508">MALRSSAQPGRVGKEYHPKELKLIDESRVELMRDLNESMAELERESGKVTLADRLKKLVAPIVSTAD</sequence>
<reference evidence="2" key="1">
    <citation type="journal article" date="2019" name="Int. J. Syst. Evol. Microbiol.">
        <title>The Global Catalogue of Microorganisms (GCM) 10K type strain sequencing project: providing services to taxonomists for standard genome sequencing and annotation.</title>
        <authorList>
            <consortium name="The Broad Institute Genomics Platform"/>
            <consortium name="The Broad Institute Genome Sequencing Center for Infectious Disease"/>
            <person name="Wu L."/>
            <person name="Ma J."/>
        </authorList>
    </citation>
    <scope>NUCLEOTIDE SEQUENCE [LARGE SCALE GENOMIC DNA]</scope>
    <source>
        <strain evidence="2">CGMCC 4.7277</strain>
    </source>
</reference>
<dbReference type="Proteomes" id="UP001596084">
    <property type="component" value="Unassembled WGS sequence"/>
</dbReference>
<organism evidence="1 2">
    <name type="scientific">Polaromonas jejuensis</name>
    <dbReference type="NCBI Taxonomy" id="457502"/>
    <lineage>
        <taxon>Bacteria</taxon>
        <taxon>Pseudomonadati</taxon>
        <taxon>Pseudomonadota</taxon>
        <taxon>Betaproteobacteria</taxon>
        <taxon>Burkholderiales</taxon>
        <taxon>Comamonadaceae</taxon>
        <taxon>Polaromonas</taxon>
    </lineage>
</organism>
<dbReference type="RefSeq" id="WP_157090434.1">
    <property type="nucleotide sequence ID" value="NZ_JBHSMX010000059.1"/>
</dbReference>
<gene>
    <name evidence="1" type="ORF">ACFPP7_18340</name>
</gene>
<evidence type="ECO:0000313" key="1">
    <source>
        <dbReference type="EMBL" id="MFC5522852.1"/>
    </source>
</evidence>
<comment type="caution">
    <text evidence="1">The sequence shown here is derived from an EMBL/GenBank/DDBJ whole genome shotgun (WGS) entry which is preliminary data.</text>
</comment>
<proteinExistence type="predicted"/>
<keyword evidence="2" id="KW-1185">Reference proteome</keyword>
<evidence type="ECO:0000313" key="2">
    <source>
        <dbReference type="Proteomes" id="UP001596084"/>
    </source>
</evidence>
<accession>A0ABW0QG24</accession>